<dbReference type="EnsemblPlants" id="Kaladp0096s0121.1.v1.1">
    <property type="protein sequence ID" value="Kaladp0096s0121.1.v1.1.CDS.1"/>
    <property type="gene ID" value="Kaladp0096s0121.v1.1"/>
</dbReference>
<evidence type="ECO:0000313" key="1">
    <source>
        <dbReference type="EnsemblPlants" id="Kaladp0096s0121.1.v1.1.CDS.1"/>
    </source>
</evidence>
<keyword evidence="2" id="KW-1185">Reference proteome</keyword>
<protein>
    <submittedName>
        <fullName evidence="1">Uncharacterized protein</fullName>
    </submittedName>
</protein>
<organism evidence="1 2">
    <name type="scientific">Kalanchoe fedtschenkoi</name>
    <name type="common">Lavender scallops</name>
    <name type="synonym">South American air plant</name>
    <dbReference type="NCBI Taxonomy" id="63787"/>
    <lineage>
        <taxon>Eukaryota</taxon>
        <taxon>Viridiplantae</taxon>
        <taxon>Streptophyta</taxon>
        <taxon>Embryophyta</taxon>
        <taxon>Tracheophyta</taxon>
        <taxon>Spermatophyta</taxon>
        <taxon>Magnoliopsida</taxon>
        <taxon>eudicotyledons</taxon>
        <taxon>Gunneridae</taxon>
        <taxon>Pentapetalae</taxon>
        <taxon>Saxifragales</taxon>
        <taxon>Crassulaceae</taxon>
        <taxon>Kalanchoe</taxon>
    </lineage>
</organism>
<accession>A0A7N0V4U1</accession>
<proteinExistence type="predicted"/>
<reference evidence="1" key="1">
    <citation type="submission" date="2021-01" db="UniProtKB">
        <authorList>
            <consortium name="EnsemblPlants"/>
        </authorList>
    </citation>
    <scope>IDENTIFICATION</scope>
</reference>
<dbReference type="Proteomes" id="UP000594263">
    <property type="component" value="Unplaced"/>
</dbReference>
<dbReference type="AlphaFoldDB" id="A0A7N0V4U1"/>
<name>A0A7N0V4U1_KALFE</name>
<evidence type="ECO:0000313" key="2">
    <source>
        <dbReference type="Proteomes" id="UP000594263"/>
    </source>
</evidence>
<dbReference type="Gramene" id="Kaladp0096s0121.1.v1.1">
    <property type="protein sequence ID" value="Kaladp0096s0121.1.v1.1.CDS.1"/>
    <property type="gene ID" value="Kaladp0096s0121.v1.1"/>
</dbReference>
<sequence length="91" mass="10362">MLGEFIIRILLYALHIFFNSSCPLDSGSRLKILFNDGDAGSRFFWGMLILLSSVTKLLREGTKLITHSFAFGVNIGMHHLNFTLHQIYETD</sequence>